<name>A0A6D2JR90_9BRAS</name>
<dbReference type="AlphaFoldDB" id="A0A6D2JR90"/>
<dbReference type="EMBL" id="CACVBM020001349">
    <property type="protein sequence ID" value="CAA7046472.1"/>
    <property type="molecule type" value="Genomic_DNA"/>
</dbReference>
<dbReference type="Proteomes" id="UP000467841">
    <property type="component" value="Unassembled WGS sequence"/>
</dbReference>
<reference evidence="3 4" key="1">
    <citation type="submission" date="2020-01" db="EMBL/GenBank/DDBJ databases">
        <authorList>
            <person name="Mishra B."/>
        </authorList>
    </citation>
    <scope>NUCLEOTIDE SEQUENCE [LARGE SCALE GENOMIC DNA]</scope>
</reference>
<evidence type="ECO:0000313" key="3">
    <source>
        <dbReference type="EMBL" id="CAA7046472.1"/>
    </source>
</evidence>
<organism evidence="3 4">
    <name type="scientific">Microthlaspi erraticum</name>
    <dbReference type="NCBI Taxonomy" id="1685480"/>
    <lineage>
        <taxon>Eukaryota</taxon>
        <taxon>Viridiplantae</taxon>
        <taxon>Streptophyta</taxon>
        <taxon>Embryophyta</taxon>
        <taxon>Tracheophyta</taxon>
        <taxon>Spermatophyta</taxon>
        <taxon>Magnoliopsida</taxon>
        <taxon>eudicotyledons</taxon>
        <taxon>Gunneridae</taxon>
        <taxon>Pentapetalae</taxon>
        <taxon>rosids</taxon>
        <taxon>malvids</taxon>
        <taxon>Brassicales</taxon>
        <taxon>Brassicaceae</taxon>
        <taxon>Coluteocarpeae</taxon>
        <taxon>Microthlaspi</taxon>
    </lineage>
</organism>
<accession>A0A6D2JR90</accession>
<evidence type="ECO:0000313" key="4">
    <source>
        <dbReference type="Proteomes" id="UP000467841"/>
    </source>
</evidence>
<protein>
    <submittedName>
        <fullName evidence="3">Uncharacterized protein</fullName>
    </submittedName>
</protein>
<feature type="compositionally biased region" description="Basic and acidic residues" evidence="1">
    <location>
        <begin position="47"/>
        <end position="68"/>
    </location>
</feature>
<gene>
    <name evidence="2" type="ORF">MERR_LOCUS32566</name>
    <name evidence="3" type="ORF">MERR_LOCUS33707</name>
</gene>
<feature type="region of interest" description="Disordered" evidence="1">
    <location>
        <begin position="47"/>
        <end position="70"/>
    </location>
</feature>
<sequence length="147" mass="16221">MRGFELKLHVAIVDLDFDLRLDVKLHAGKVSAEGQLKITTTDALEKDLAHDSKETADGEGTKTDDSDFKANSFLDEGNTLRMLFAEEDSVMAPPESDIAPSPQITTNPEKIPRNCRLALPKTLSQTLLPVENEADETGGDCFGYWFH</sequence>
<dbReference type="EMBL" id="CACVBM020001318">
    <property type="protein sequence ID" value="CAA7045331.1"/>
    <property type="molecule type" value="Genomic_DNA"/>
</dbReference>
<evidence type="ECO:0000313" key="2">
    <source>
        <dbReference type="EMBL" id="CAA7045331.1"/>
    </source>
</evidence>
<proteinExistence type="predicted"/>
<evidence type="ECO:0000256" key="1">
    <source>
        <dbReference type="SAM" id="MobiDB-lite"/>
    </source>
</evidence>
<keyword evidence="4" id="KW-1185">Reference proteome</keyword>